<dbReference type="Proteomes" id="UP000248349">
    <property type="component" value="Unassembled WGS sequence"/>
</dbReference>
<reference evidence="2 3" key="1">
    <citation type="submission" date="2016-12" db="EMBL/GenBank/DDBJ databases">
        <title>The genomes of Aspergillus section Nigri reveals drivers in fungal speciation.</title>
        <authorList>
            <consortium name="DOE Joint Genome Institute"/>
            <person name="Vesth T.C."/>
            <person name="Nybo J."/>
            <person name="Theobald S."/>
            <person name="Brandl J."/>
            <person name="Frisvad J.C."/>
            <person name="Nielsen K.F."/>
            <person name="Lyhne E.K."/>
            <person name="Kogle M.E."/>
            <person name="Kuo A."/>
            <person name="Riley R."/>
            <person name="Clum A."/>
            <person name="Nolan M."/>
            <person name="Lipzen A."/>
            <person name="Salamov A."/>
            <person name="Henrissat B."/>
            <person name="Wiebenga A."/>
            <person name="De Vries R.P."/>
            <person name="Grigoriev I.V."/>
            <person name="Mortensen U.H."/>
            <person name="Andersen M.R."/>
            <person name="Baker S.E."/>
        </authorList>
    </citation>
    <scope>NUCLEOTIDE SEQUENCE [LARGE SCALE GENOMIC DNA]</scope>
    <source>
        <strain evidence="2 3">JOP 1030-1</strain>
    </source>
</reference>
<feature type="compositionally biased region" description="Low complexity" evidence="1">
    <location>
        <begin position="101"/>
        <end position="119"/>
    </location>
</feature>
<evidence type="ECO:0000313" key="3">
    <source>
        <dbReference type="Proteomes" id="UP000248349"/>
    </source>
</evidence>
<name>A0A318ZLZ7_9EURO</name>
<accession>A0A318ZLZ7</accession>
<dbReference type="GeneID" id="37079176"/>
<dbReference type="EMBL" id="KZ821223">
    <property type="protein sequence ID" value="PYH47937.1"/>
    <property type="molecule type" value="Genomic_DNA"/>
</dbReference>
<gene>
    <name evidence="2" type="ORF">BP01DRAFT_389822</name>
</gene>
<keyword evidence="3" id="KW-1185">Reference proteome</keyword>
<feature type="compositionally biased region" description="Low complexity" evidence="1">
    <location>
        <begin position="223"/>
        <end position="253"/>
    </location>
</feature>
<evidence type="ECO:0000256" key="1">
    <source>
        <dbReference type="SAM" id="MobiDB-lite"/>
    </source>
</evidence>
<sequence>MCRSSTPPLRAVGQLQNLRGIFLHFSTSTSPTPLCVQPYQHPNYRQAETMECLHGRISYASWRLRQFRQLFNNSSLRGPVLHHHHHHHRSLTTLTDEPQQPSSNTSPSTPYDTPSTPTPTEHDTYAPPPSSLLPKSPLLTNPKPGYERLHRKKARSKPPPEDDLSTNPWAVALATPVRQCALTGLRFPAAFLTGWGLDEHPEGSLFIHPSEIMPAAPSPSPSPSSTATPLSSPQESQPQLQPQPQQQSTTQSTHHLIRMIDRLPLLTTLTQTIQKSKGRKIPAIVHIFPQRWKAPFGPLTDSFQARCVWRQDMPQFVTRMMRREVGRRLRKAATQPNDSSKRGVWTSVLRVEELGDDGVLAEEVLVDAITKMEPIARMATGAVLVLRRTSAPLPLSSFFHLPQTDSKVPVFDLTRLLTEEDLACEKFEDQAAVFFRPDDKPTVKAMLALWKLAGLLRDDPHYDPHHDAGSESS</sequence>
<feature type="compositionally biased region" description="Basic residues" evidence="1">
    <location>
        <begin position="81"/>
        <end position="90"/>
    </location>
</feature>
<dbReference type="OrthoDB" id="3363286at2759"/>
<feature type="region of interest" description="Disordered" evidence="1">
    <location>
        <begin position="210"/>
        <end position="254"/>
    </location>
</feature>
<feature type="compositionally biased region" description="Low complexity" evidence="1">
    <location>
        <begin position="132"/>
        <end position="144"/>
    </location>
</feature>
<organism evidence="2 3">
    <name type="scientific">Aspergillus saccharolyticus JOP 1030-1</name>
    <dbReference type="NCBI Taxonomy" id="1450539"/>
    <lineage>
        <taxon>Eukaryota</taxon>
        <taxon>Fungi</taxon>
        <taxon>Dikarya</taxon>
        <taxon>Ascomycota</taxon>
        <taxon>Pezizomycotina</taxon>
        <taxon>Eurotiomycetes</taxon>
        <taxon>Eurotiomycetidae</taxon>
        <taxon>Eurotiales</taxon>
        <taxon>Aspergillaceae</taxon>
        <taxon>Aspergillus</taxon>
        <taxon>Aspergillus subgen. Circumdati</taxon>
    </lineage>
</organism>
<evidence type="ECO:0000313" key="2">
    <source>
        <dbReference type="EMBL" id="PYH47937.1"/>
    </source>
</evidence>
<dbReference type="AlphaFoldDB" id="A0A318ZLZ7"/>
<dbReference type="STRING" id="1450539.A0A318ZLZ7"/>
<feature type="compositionally biased region" description="Polar residues" evidence="1">
    <location>
        <begin position="91"/>
        <end position="100"/>
    </location>
</feature>
<protein>
    <submittedName>
        <fullName evidence="2">Uncharacterized protein</fullName>
    </submittedName>
</protein>
<dbReference type="RefSeq" id="XP_025433919.1">
    <property type="nucleotide sequence ID" value="XM_025577947.1"/>
</dbReference>
<feature type="region of interest" description="Disordered" evidence="1">
    <location>
        <begin position="81"/>
        <end position="167"/>
    </location>
</feature>
<proteinExistence type="predicted"/>